<dbReference type="RefSeq" id="WP_087440067.1">
    <property type="nucleotide sequence ID" value="NZ_CABMNB010000001.1"/>
</dbReference>
<dbReference type="Proteomes" id="UP001209276">
    <property type="component" value="Unassembled WGS sequence"/>
</dbReference>
<dbReference type="Proteomes" id="UP000315377">
    <property type="component" value="Chromosome"/>
</dbReference>
<evidence type="ECO:0000313" key="1">
    <source>
        <dbReference type="EMBL" id="MCY9610409.1"/>
    </source>
</evidence>
<reference evidence="1 4" key="2">
    <citation type="submission" date="2022-05" db="EMBL/GenBank/DDBJ databases">
        <title>Genome Sequencing of Bee-Associated Microbes.</title>
        <authorList>
            <person name="Dunlap C."/>
        </authorList>
    </citation>
    <scope>NUCLEOTIDE SEQUENCE [LARGE SCALE GENOMIC DNA]</scope>
    <source>
        <strain evidence="1 4">NRRL B-14613</strain>
    </source>
</reference>
<evidence type="ECO:0000313" key="4">
    <source>
        <dbReference type="Proteomes" id="UP001209276"/>
    </source>
</evidence>
<proteinExistence type="predicted"/>
<protein>
    <submittedName>
        <fullName evidence="2">Carboxymuconolactone decarboxylase family protein</fullName>
    </submittedName>
</protein>
<dbReference type="Gene3D" id="1.20.1290.10">
    <property type="entry name" value="AhpD-like"/>
    <property type="match status" value="1"/>
</dbReference>
<evidence type="ECO:0000313" key="2">
    <source>
        <dbReference type="EMBL" id="QDM47047.1"/>
    </source>
</evidence>
<dbReference type="EMBL" id="JAMDMM010000055">
    <property type="protein sequence ID" value="MCY9610409.1"/>
    <property type="molecule type" value="Genomic_DNA"/>
</dbReference>
<accession>A0AAP9J3S2</accession>
<organism evidence="2 3">
    <name type="scientific">Paenibacillus thiaminolyticus</name>
    <name type="common">Bacillus thiaminolyticus</name>
    <dbReference type="NCBI Taxonomy" id="49283"/>
    <lineage>
        <taxon>Bacteria</taxon>
        <taxon>Bacillati</taxon>
        <taxon>Bacillota</taxon>
        <taxon>Bacilli</taxon>
        <taxon>Bacillales</taxon>
        <taxon>Paenibacillaceae</taxon>
        <taxon>Paenibacillus</taxon>
    </lineage>
</organism>
<dbReference type="GeneID" id="76999987"/>
<dbReference type="EMBL" id="CP041405">
    <property type="protein sequence ID" value="QDM47047.1"/>
    <property type="molecule type" value="Genomic_DNA"/>
</dbReference>
<dbReference type="InterPro" id="IPR029032">
    <property type="entry name" value="AhpD-like"/>
</dbReference>
<name>A0AAP9J3S2_PANTH</name>
<keyword evidence="4" id="KW-1185">Reference proteome</keyword>
<dbReference type="AlphaFoldDB" id="A0AAP9J3S2"/>
<gene>
    <name evidence="2" type="ORF">FLT43_28930</name>
    <name evidence="1" type="ORF">M5W83_24980</name>
</gene>
<evidence type="ECO:0000313" key="3">
    <source>
        <dbReference type="Proteomes" id="UP000315377"/>
    </source>
</evidence>
<reference evidence="2 3" key="1">
    <citation type="submission" date="2019-07" db="EMBL/GenBank/DDBJ databases">
        <title>Paenibacillus thiaminolyticus NRRL B-4156.</title>
        <authorList>
            <person name="Hehnly C."/>
            <person name="Zhang L."/>
        </authorList>
    </citation>
    <scope>NUCLEOTIDE SEQUENCE [LARGE SCALE GENOMIC DNA]</scope>
    <source>
        <strain evidence="2 3">NRRL B-4156</strain>
    </source>
</reference>
<sequence length="82" mass="9272">MEFRMVLDEVNPAARQEKAALELAEHITRVAELGVPDHVYEQVRANFNEQQYVNLVMAINAINCWNRLEIAAGMTPGCSLEK</sequence>
<dbReference type="SUPFAM" id="SSF69118">
    <property type="entry name" value="AhpD-like"/>
    <property type="match status" value="1"/>
</dbReference>